<organism evidence="1 2">
    <name type="scientific">Kaistia hirudinis</name>
    <dbReference type="NCBI Taxonomy" id="1293440"/>
    <lineage>
        <taxon>Bacteria</taxon>
        <taxon>Pseudomonadati</taxon>
        <taxon>Pseudomonadota</taxon>
        <taxon>Alphaproteobacteria</taxon>
        <taxon>Hyphomicrobiales</taxon>
        <taxon>Kaistiaceae</taxon>
        <taxon>Kaistia</taxon>
    </lineage>
</organism>
<evidence type="ECO:0000313" key="1">
    <source>
        <dbReference type="EMBL" id="MBB3932529.1"/>
    </source>
</evidence>
<protein>
    <submittedName>
        <fullName evidence="1">Uncharacterized protein</fullName>
    </submittedName>
</protein>
<comment type="caution">
    <text evidence="1">The sequence shown here is derived from an EMBL/GenBank/DDBJ whole genome shotgun (WGS) entry which is preliminary data.</text>
</comment>
<name>A0A840AQI1_9HYPH</name>
<dbReference type="EMBL" id="JACIDS010000004">
    <property type="protein sequence ID" value="MBB3932529.1"/>
    <property type="molecule type" value="Genomic_DNA"/>
</dbReference>
<keyword evidence="2" id="KW-1185">Reference proteome</keyword>
<dbReference type="AlphaFoldDB" id="A0A840AQI1"/>
<sequence>MDQAAPMGQAAIVKRLFERIEDEAGIGCPACPPADDPPSMGYR</sequence>
<reference evidence="1 2" key="1">
    <citation type="submission" date="2020-08" db="EMBL/GenBank/DDBJ databases">
        <title>Genomic Encyclopedia of Type Strains, Phase IV (KMG-IV): sequencing the most valuable type-strain genomes for metagenomic binning, comparative biology and taxonomic classification.</title>
        <authorList>
            <person name="Goeker M."/>
        </authorList>
    </citation>
    <scope>NUCLEOTIDE SEQUENCE [LARGE SCALE GENOMIC DNA]</scope>
    <source>
        <strain evidence="1 2">DSM 25966</strain>
    </source>
</reference>
<accession>A0A840AQI1</accession>
<gene>
    <name evidence="1" type="ORF">GGR25_003587</name>
</gene>
<dbReference type="Proteomes" id="UP000553963">
    <property type="component" value="Unassembled WGS sequence"/>
</dbReference>
<evidence type="ECO:0000313" key="2">
    <source>
        <dbReference type="Proteomes" id="UP000553963"/>
    </source>
</evidence>
<proteinExistence type="predicted"/>